<comment type="caution">
    <text evidence="2">The sequence shown here is derived from an EMBL/GenBank/DDBJ whole genome shotgun (WGS) entry which is preliminary data.</text>
</comment>
<accession>A0ABD3GDX9</accession>
<dbReference type="Proteomes" id="UP001633002">
    <property type="component" value="Unassembled WGS sequence"/>
</dbReference>
<name>A0ABD3GDX9_9MARC</name>
<keyword evidence="3" id="KW-1185">Reference proteome</keyword>
<evidence type="ECO:0000313" key="2">
    <source>
        <dbReference type="EMBL" id="KAL3677373.1"/>
    </source>
</evidence>
<proteinExistence type="predicted"/>
<protein>
    <submittedName>
        <fullName evidence="2">Uncharacterized protein</fullName>
    </submittedName>
</protein>
<gene>
    <name evidence="2" type="ORF">R1sor_027321</name>
</gene>
<dbReference type="AlphaFoldDB" id="A0ABD3GDX9"/>
<organism evidence="2 3">
    <name type="scientific">Riccia sorocarpa</name>
    <dbReference type="NCBI Taxonomy" id="122646"/>
    <lineage>
        <taxon>Eukaryota</taxon>
        <taxon>Viridiplantae</taxon>
        <taxon>Streptophyta</taxon>
        <taxon>Embryophyta</taxon>
        <taxon>Marchantiophyta</taxon>
        <taxon>Marchantiopsida</taxon>
        <taxon>Marchantiidae</taxon>
        <taxon>Marchantiales</taxon>
        <taxon>Ricciaceae</taxon>
        <taxon>Riccia</taxon>
    </lineage>
</organism>
<sequence length="89" mass="9285">MDDENNSMDDSQEEEIGAEELWRRHVQSNSGALQNLAGVSPEADEDMRPLSGRAKRAAPIGAASVGGGPGRAAPLKAALLGAARKYEAP</sequence>
<evidence type="ECO:0000313" key="3">
    <source>
        <dbReference type="Proteomes" id="UP001633002"/>
    </source>
</evidence>
<reference evidence="2 3" key="1">
    <citation type="submission" date="2024-09" db="EMBL/GenBank/DDBJ databases">
        <title>Chromosome-scale assembly of Riccia sorocarpa.</title>
        <authorList>
            <person name="Paukszto L."/>
        </authorList>
    </citation>
    <scope>NUCLEOTIDE SEQUENCE [LARGE SCALE GENOMIC DNA]</scope>
    <source>
        <strain evidence="2">LP-2024</strain>
        <tissue evidence="2">Aerial parts of the thallus</tissue>
    </source>
</reference>
<feature type="region of interest" description="Disordered" evidence="1">
    <location>
        <begin position="27"/>
        <end position="47"/>
    </location>
</feature>
<evidence type="ECO:0000256" key="1">
    <source>
        <dbReference type="SAM" id="MobiDB-lite"/>
    </source>
</evidence>
<dbReference type="EMBL" id="JBJQOH010000008">
    <property type="protein sequence ID" value="KAL3677373.1"/>
    <property type="molecule type" value="Genomic_DNA"/>
</dbReference>